<gene>
    <name evidence="3" type="ORF">JXQ802_LOCUS35973</name>
    <name evidence="2" type="ORF">PYM288_LOCUS23196</name>
</gene>
<sequence>MRDDRGCFYISFQFQTTILFFHFLIVLISWQYYLTAKEHSKIFIETTCQINQTLTTNIHCSIRQNNTKVKKLCTTTYYGINYGNNLFTFFDQLPSWFSPIDLKNLNKNSMIFLRKPLFKPINITCYYNRLNHMELRWTQPDPKTFIQIILFSFFSLCLILIHCFDECYRHRRSNR</sequence>
<organism evidence="2 4">
    <name type="scientific">Rotaria sordida</name>
    <dbReference type="NCBI Taxonomy" id="392033"/>
    <lineage>
        <taxon>Eukaryota</taxon>
        <taxon>Metazoa</taxon>
        <taxon>Spiralia</taxon>
        <taxon>Gnathifera</taxon>
        <taxon>Rotifera</taxon>
        <taxon>Eurotatoria</taxon>
        <taxon>Bdelloidea</taxon>
        <taxon>Philodinida</taxon>
        <taxon>Philodinidae</taxon>
        <taxon>Rotaria</taxon>
    </lineage>
</organism>
<protein>
    <submittedName>
        <fullName evidence="2">Uncharacterized protein</fullName>
    </submittedName>
</protein>
<accession>A0A814U3T6</accession>
<evidence type="ECO:0000313" key="4">
    <source>
        <dbReference type="Proteomes" id="UP000663854"/>
    </source>
</evidence>
<keyword evidence="5" id="KW-1185">Reference proteome</keyword>
<comment type="caution">
    <text evidence="2">The sequence shown here is derived from an EMBL/GenBank/DDBJ whole genome shotgun (WGS) entry which is preliminary data.</text>
</comment>
<dbReference type="Proteomes" id="UP000663870">
    <property type="component" value="Unassembled WGS sequence"/>
</dbReference>
<evidence type="ECO:0000313" key="3">
    <source>
        <dbReference type="EMBL" id="CAF1423011.1"/>
    </source>
</evidence>
<evidence type="ECO:0000313" key="2">
    <source>
        <dbReference type="EMBL" id="CAF1169517.1"/>
    </source>
</evidence>
<name>A0A814U3T6_9BILA</name>
<evidence type="ECO:0000256" key="1">
    <source>
        <dbReference type="SAM" id="Phobius"/>
    </source>
</evidence>
<keyword evidence="1" id="KW-1133">Transmembrane helix</keyword>
<reference evidence="2" key="1">
    <citation type="submission" date="2021-02" db="EMBL/GenBank/DDBJ databases">
        <authorList>
            <person name="Nowell W R."/>
        </authorList>
    </citation>
    <scope>NUCLEOTIDE SEQUENCE</scope>
</reference>
<dbReference type="EMBL" id="CAJNOL010001813">
    <property type="protein sequence ID" value="CAF1423011.1"/>
    <property type="molecule type" value="Genomic_DNA"/>
</dbReference>
<keyword evidence="1" id="KW-0812">Transmembrane</keyword>
<evidence type="ECO:0000313" key="5">
    <source>
        <dbReference type="Proteomes" id="UP000663870"/>
    </source>
</evidence>
<dbReference type="AlphaFoldDB" id="A0A814U3T6"/>
<feature type="transmembrane region" description="Helical" evidence="1">
    <location>
        <begin position="145"/>
        <end position="164"/>
    </location>
</feature>
<dbReference type="EMBL" id="CAJNOH010001053">
    <property type="protein sequence ID" value="CAF1169517.1"/>
    <property type="molecule type" value="Genomic_DNA"/>
</dbReference>
<dbReference type="Proteomes" id="UP000663854">
    <property type="component" value="Unassembled WGS sequence"/>
</dbReference>
<proteinExistence type="predicted"/>
<keyword evidence="1" id="KW-0472">Membrane</keyword>
<feature type="transmembrane region" description="Helical" evidence="1">
    <location>
        <begin position="12"/>
        <end position="33"/>
    </location>
</feature>